<dbReference type="STRING" id="1229726.GRFL_0150"/>
<sequence>MLYKRDLGFKIKNLFRNFGLMIACYILFFFLMGMLNAYFPELDLKQYQQSDLLETLTENPLKFFFLAVILAPVVEESLFRSLLKPSEQNLKLFFCSILYIVGLVLMPENAHWTLKYLLLFLCIAFFYYALGELIPEKLMKKINYWIYRRYLLIWIFSAVIFGFVHIFNYVESFQIDLVLLIMIFPRIIAGFFFGKIKLENREMFWPIALHSLNNLMVFLVMFPILE</sequence>
<accession>A0A1L7I105</accession>
<dbReference type="GO" id="GO:0080120">
    <property type="term" value="P:CAAX-box protein maturation"/>
    <property type="evidence" value="ECO:0007669"/>
    <property type="project" value="UniProtKB-ARBA"/>
</dbReference>
<gene>
    <name evidence="2" type="ORF">GRFL_0150</name>
</gene>
<dbReference type="GO" id="GO:0004175">
    <property type="term" value="F:endopeptidase activity"/>
    <property type="evidence" value="ECO:0007669"/>
    <property type="project" value="UniProtKB-ARBA"/>
</dbReference>
<dbReference type="InterPro" id="IPR003675">
    <property type="entry name" value="Rce1/LyrA-like_dom"/>
</dbReference>
<proteinExistence type="predicted"/>
<dbReference type="EMBL" id="CP016359">
    <property type="protein sequence ID" value="APU66874.1"/>
    <property type="molecule type" value="Genomic_DNA"/>
</dbReference>
<dbReference type="AlphaFoldDB" id="A0A1L7I105"/>
<feature type="domain" description="CAAX prenyl protease 2/Lysostaphin resistance protein A-like" evidence="1">
    <location>
        <begin position="59"/>
        <end position="216"/>
    </location>
</feature>
<evidence type="ECO:0000313" key="2">
    <source>
        <dbReference type="EMBL" id="APU66874.1"/>
    </source>
</evidence>
<name>A0A1L7I105_9FLAO</name>
<organism evidence="2 3">
    <name type="scientific">Christiangramia flava JLT2011</name>
    <dbReference type="NCBI Taxonomy" id="1229726"/>
    <lineage>
        <taxon>Bacteria</taxon>
        <taxon>Pseudomonadati</taxon>
        <taxon>Bacteroidota</taxon>
        <taxon>Flavobacteriia</taxon>
        <taxon>Flavobacteriales</taxon>
        <taxon>Flavobacteriaceae</taxon>
        <taxon>Christiangramia</taxon>
    </lineage>
</organism>
<dbReference type="Pfam" id="PF02517">
    <property type="entry name" value="Rce1-like"/>
    <property type="match status" value="1"/>
</dbReference>
<reference evidence="2 3" key="1">
    <citation type="submission" date="2016-07" db="EMBL/GenBank/DDBJ databases">
        <title>Multi-omics approach to identify versatile polysaccharide utilization systems of a marine flavobacterium Gramella flava.</title>
        <authorList>
            <person name="Tang K."/>
        </authorList>
    </citation>
    <scope>NUCLEOTIDE SEQUENCE [LARGE SCALE GENOMIC DNA]</scope>
    <source>
        <strain evidence="2 3">JLT2011</strain>
    </source>
</reference>
<protein>
    <recommendedName>
        <fullName evidence="1">CAAX prenyl protease 2/Lysostaphin resistance protein A-like domain-containing protein</fullName>
    </recommendedName>
</protein>
<evidence type="ECO:0000313" key="3">
    <source>
        <dbReference type="Proteomes" id="UP000186230"/>
    </source>
</evidence>
<dbReference type="Proteomes" id="UP000186230">
    <property type="component" value="Chromosome"/>
</dbReference>
<evidence type="ECO:0000259" key="1">
    <source>
        <dbReference type="Pfam" id="PF02517"/>
    </source>
</evidence>
<dbReference type="KEGG" id="gfl:GRFL_0150"/>
<keyword evidence="3" id="KW-1185">Reference proteome</keyword>